<keyword evidence="2" id="KW-0732">Signal</keyword>
<dbReference type="OrthoDB" id="26525at2759"/>
<accession>A0A0M0JCW0</accession>
<dbReference type="GO" id="GO:0009773">
    <property type="term" value="P:photosynthetic electron transport in photosystem I"/>
    <property type="evidence" value="ECO:0007669"/>
    <property type="project" value="InterPro"/>
</dbReference>
<dbReference type="InterPro" id="IPR002048">
    <property type="entry name" value="EF_hand_dom"/>
</dbReference>
<evidence type="ECO:0000259" key="3">
    <source>
        <dbReference type="PROSITE" id="PS50222"/>
    </source>
</evidence>
<name>A0A0M0JCW0_9EUKA</name>
<dbReference type="InterPro" id="IPR037497">
    <property type="entry name" value="PGR5"/>
</dbReference>
<dbReference type="Proteomes" id="UP000037460">
    <property type="component" value="Unassembled WGS sequence"/>
</dbReference>
<keyword evidence="5" id="KW-1185">Reference proteome</keyword>
<dbReference type="EMBL" id="JWZX01003105">
    <property type="protein sequence ID" value="KOO24320.1"/>
    <property type="molecule type" value="Genomic_DNA"/>
</dbReference>
<feature type="compositionally biased region" description="Low complexity" evidence="1">
    <location>
        <begin position="75"/>
        <end position="92"/>
    </location>
</feature>
<proteinExistence type="predicted"/>
<comment type="caution">
    <text evidence="4">The sequence shown here is derived from an EMBL/GenBank/DDBJ whole genome shotgun (WGS) entry which is preliminary data.</text>
</comment>
<evidence type="ECO:0000313" key="4">
    <source>
        <dbReference type="EMBL" id="KOO24320.1"/>
    </source>
</evidence>
<feature type="chain" id="PRO_5005601744" evidence="2">
    <location>
        <begin position="21"/>
        <end position="243"/>
    </location>
</feature>
<evidence type="ECO:0000256" key="2">
    <source>
        <dbReference type="SAM" id="SignalP"/>
    </source>
</evidence>
<dbReference type="PANTHER" id="PTHR35709:SF1">
    <property type="entry name" value="PROTEIN PROTON GRADIENT REGULATION 5, CHLOROPLASTIC"/>
    <property type="match status" value="1"/>
</dbReference>
<dbReference type="PANTHER" id="PTHR35709">
    <property type="entry name" value="PROTEIN PROTON GRADIENT REGULATION 5, CHLOROPLASTIC"/>
    <property type="match status" value="1"/>
</dbReference>
<dbReference type="SMART" id="SM00054">
    <property type="entry name" value="EFh"/>
    <property type="match status" value="2"/>
</dbReference>
<evidence type="ECO:0000256" key="1">
    <source>
        <dbReference type="SAM" id="MobiDB-lite"/>
    </source>
</evidence>
<protein>
    <submittedName>
        <fullName evidence="4">Death-specific protein</fullName>
    </submittedName>
</protein>
<dbReference type="SUPFAM" id="SSF47473">
    <property type="entry name" value="EF-hand"/>
    <property type="match status" value="1"/>
</dbReference>
<dbReference type="PROSITE" id="PS50222">
    <property type="entry name" value="EF_HAND_2"/>
    <property type="match status" value="1"/>
</dbReference>
<feature type="domain" description="EF-hand" evidence="3">
    <location>
        <begin position="154"/>
        <end position="189"/>
    </location>
</feature>
<organism evidence="4 5">
    <name type="scientific">Chrysochromulina tobinii</name>
    <dbReference type="NCBI Taxonomy" id="1460289"/>
    <lineage>
        <taxon>Eukaryota</taxon>
        <taxon>Haptista</taxon>
        <taxon>Haptophyta</taxon>
        <taxon>Prymnesiophyceae</taxon>
        <taxon>Prymnesiales</taxon>
        <taxon>Chrysochromulinaceae</taxon>
        <taxon>Chrysochromulina</taxon>
    </lineage>
</organism>
<dbReference type="Pfam" id="PF13499">
    <property type="entry name" value="EF-hand_7"/>
    <property type="match status" value="1"/>
</dbReference>
<dbReference type="Gene3D" id="1.10.238.10">
    <property type="entry name" value="EF-hand"/>
    <property type="match status" value="1"/>
</dbReference>
<feature type="signal peptide" evidence="2">
    <location>
        <begin position="1"/>
        <end position="20"/>
    </location>
</feature>
<evidence type="ECO:0000313" key="5">
    <source>
        <dbReference type="Proteomes" id="UP000037460"/>
    </source>
</evidence>
<dbReference type="CDD" id="cd00051">
    <property type="entry name" value="EFh"/>
    <property type="match status" value="1"/>
</dbReference>
<dbReference type="GO" id="GO:0009644">
    <property type="term" value="P:response to high light intensity"/>
    <property type="evidence" value="ECO:0007669"/>
    <property type="project" value="InterPro"/>
</dbReference>
<reference evidence="5" key="1">
    <citation type="journal article" date="2015" name="PLoS Genet.">
        <title>Genome Sequence and Transcriptome Analyses of Chrysochromulina tobin: Metabolic Tools for Enhanced Algal Fitness in the Prominent Order Prymnesiales (Haptophyceae).</title>
        <authorList>
            <person name="Hovde B.T."/>
            <person name="Deodato C.R."/>
            <person name="Hunsperger H.M."/>
            <person name="Ryken S.A."/>
            <person name="Yost W."/>
            <person name="Jha R.K."/>
            <person name="Patterson J."/>
            <person name="Monnat R.J. Jr."/>
            <person name="Barlow S.B."/>
            <person name="Starkenburg S.R."/>
            <person name="Cattolico R.A."/>
        </authorList>
    </citation>
    <scope>NUCLEOTIDE SEQUENCE</scope>
    <source>
        <strain evidence="5">CCMP291</strain>
    </source>
</reference>
<sequence length="243" mass="25540">MLGIFLLSTAWAPMLAPSRSAVHASMNPVIHVRMSTFPAPEGFAWSSVPELAPGPPAISTADAAAAAVAVAGSPSDSSSWGPAPAAPAVEPAAVEKKPAAEKKRKPAANGIFAPIVKGAKALMGEEELNKLRGEVIAQHSKVISAFVDTSESPFGQLVIRKMFEAADKDGSGGVDKEELRAALKALGFDFLEEKQVSGILERADTSGDEVIDFEEFVKETPRTLRTNLIKLAKKNGHDLGFLA</sequence>
<gene>
    <name evidence="4" type="ORF">Ctob_003870</name>
</gene>
<feature type="region of interest" description="Disordered" evidence="1">
    <location>
        <begin position="75"/>
        <end position="103"/>
    </location>
</feature>
<dbReference type="InterPro" id="IPR011992">
    <property type="entry name" value="EF-hand-dom_pair"/>
</dbReference>
<dbReference type="GO" id="GO:0005509">
    <property type="term" value="F:calcium ion binding"/>
    <property type="evidence" value="ECO:0007669"/>
    <property type="project" value="InterPro"/>
</dbReference>
<dbReference type="AlphaFoldDB" id="A0A0M0JCW0"/>